<dbReference type="PANTHER" id="PTHR12925:SF0">
    <property type="entry name" value="PROTEIN HIKESHI"/>
    <property type="match status" value="1"/>
</dbReference>
<dbReference type="GO" id="GO:0061608">
    <property type="term" value="F:nuclear import signal receptor activity"/>
    <property type="evidence" value="ECO:0007669"/>
    <property type="project" value="TreeGrafter"/>
</dbReference>
<evidence type="ECO:0000256" key="1">
    <source>
        <dbReference type="ARBA" id="ARBA00006623"/>
    </source>
</evidence>
<keyword evidence="2" id="KW-0732">Signal</keyword>
<dbReference type="GO" id="GO:0030544">
    <property type="term" value="F:Hsp70 protein binding"/>
    <property type="evidence" value="ECO:0007669"/>
    <property type="project" value="TreeGrafter"/>
</dbReference>
<dbReference type="GO" id="GO:0006606">
    <property type="term" value="P:protein import into nucleus"/>
    <property type="evidence" value="ECO:0007669"/>
    <property type="project" value="TreeGrafter"/>
</dbReference>
<feature type="domain" description="Hikeshi-like C-terminal" evidence="4">
    <location>
        <begin position="166"/>
        <end position="225"/>
    </location>
</feature>
<organism evidence="5 6">
    <name type="scientific">Bombus vosnesenskii</name>
    <dbReference type="NCBI Taxonomy" id="207650"/>
    <lineage>
        <taxon>Eukaryota</taxon>
        <taxon>Metazoa</taxon>
        <taxon>Ecdysozoa</taxon>
        <taxon>Arthropoda</taxon>
        <taxon>Hexapoda</taxon>
        <taxon>Insecta</taxon>
        <taxon>Pterygota</taxon>
        <taxon>Neoptera</taxon>
        <taxon>Endopterygota</taxon>
        <taxon>Hymenoptera</taxon>
        <taxon>Apocrita</taxon>
        <taxon>Aculeata</taxon>
        <taxon>Apoidea</taxon>
        <taxon>Anthophila</taxon>
        <taxon>Apidae</taxon>
        <taxon>Bombus</taxon>
        <taxon>Pyrobombus</taxon>
    </lineage>
</organism>
<keyword evidence="5" id="KW-1185">Reference proteome</keyword>
<dbReference type="Pfam" id="PF21057">
    <property type="entry name" value="Hikeshi-like_C"/>
    <property type="match status" value="1"/>
</dbReference>
<evidence type="ECO:0000313" key="5">
    <source>
        <dbReference type="Proteomes" id="UP000504631"/>
    </source>
</evidence>
<dbReference type="AlphaFoldDB" id="A0A6J3L8A6"/>
<feature type="domain" description="Hikeshi-like N-terminal" evidence="3">
    <location>
        <begin position="41"/>
        <end position="161"/>
    </location>
</feature>
<protein>
    <submittedName>
        <fullName evidence="6">Protein OPI10 homolog isoform X1</fullName>
    </submittedName>
</protein>
<evidence type="ECO:0000259" key="3">
    <source>
        <dbReference type="Pfam" id="PF05603"/>
    </source>
</evidence>
<dbReference type="GeneID" id="117239414"/>
<dbReference type="RefSeq" id="XP_033360821.1">
    <property type="nucleotide sequence ID" value="XM_033504930.1"/>
</dbReference>
<proteinExistence type="inferred from homology"/>
<dbReference type="GO" id="GO:0005829">
    <property type="term" value="C:cytosol"/>
    <property type="evidence" value="ECO:0007669"/>
    <property type="project" value="TreeGrafter"/>
</dbReference>
<feature type="chain" id="PRO_5026918978" evidence="2">
    <location>
        <begin position="21"/>
        <end position="226"/>
    </location>
</feature>
<name>A0A6J3L8A6_9HYME</name>
<evidence type="ECO:0000259" key="4">
    <source>
        <dbReference type="Pfam" id="PF21057"/>
    </source>
</evidence>
<evidence type="ECO:0000256" key="2">
    <source>
        <dbReference type="SAM" id="SignalP"/>
    </source>
</evidence>
<dbReference type="Proteomes" id="UP000504631">
    <property type="component" value="Unplaced"/>
</dbReference>
<accession>A0A6J3L8A6</accession>
<feature type="signal peptide" evidence="2">
    <location>
        <begin position="1"/>
        <end position="20"/>
    </location>
</feature>
<dbReference type="InterPro" id="IPR008493">
    <property type="entry name" value="Hikeshi-like_N"/>
</dbReference>
<dbReference type="InterPro" id="IPR031318">
    <property type="entry name" value="OPI10"/>
</dbReference>
<sequence length="226" mass="25075">MSYACVVLFRILFLLPLSNAHISPHPVANLSRASLHLIEYVQTDFQQIGENQFLITVPDADNINHIVVFLTGAIPLPDGTGGAVYFSWPDPTAPPNWQFLGYISNVKPSAIFKISTLKKNHEFENSNLGIFGVGKISHVAQIGVSVEPIGAIEQQAATVTQATSNSFLEFVQKMLTSFLNYVSSFSVTQAQMTPNPTENFVPLSAIQGWYETFERRLQQNPNFWKA</sequence>
<dbReference type="GO" id="GO:0005634">
    <property type="term" value="C:nucleus"/>
    <property type="evidence" value="ECO:0007669"/>
    <property type="project" value="TreeGrafter"/>
</dbReference>
<dbReference type="Pfam" id="PF05603">
    <property type="entry name" value="Hikeshi-like_N"/>
    <property type="match status" value="1"/>
</dbReference>
<evidence type="ECO:0000313" key="6">
    <source>
        <dbReference type="RefSeq" id="XP_033360821.1"/>
    </source>
</evidence>
<dbReference type="InterPro" id="IPR048364">
    <property type="entry name" value="Hikeshi-like_C"/>
</dbReference>
<reference evidence="6" key="1">
    <citation type="submission" date="2025-08" db="UniProtKB">
        <authorList>
            <consortium name="RefSeq"/>
        </authorList>
    </citation>
    <scope>IDENTIFICATION</scope>
    <source>
        <tissue evidence="6">Muscle</tissue>
    </source>
</reference>
<comment type="similarity">
    <text evidence="1">Belongs to the OPI10 family.</text>
</comment>
<gene>
    <name evidence="6" type="primary">LOC117239414</name>
</gene>
<dbReference type="PANTHER" id="PTHR12925">
    <property type="entry name" value="HIKESHI FAMILY MEMBER"/>
    <property type="match status" value="1"/>
</dbReference>
<dbReference type="KEGG" id="bvk:117239414"/>